<feature type="transmembrane region" description="Helical" evidence="8">
    <location>
        <begin position="259"/>
        <end position="278"/>
    </location>
</feature>
<evidence type="ECO:0000256" key="8">
    <source>
        <dbReference type="SAM" id="Phobius"/>
    </source>
</evidence>
<gene>
    <name evidence="9" type="ORF">FHR84_000776</name>
</gene>
<evidence type="ECO:0000313" key="9">
    <source>
        <dbReference type="EMBL" id="NYH77462.1"/>
    </source>
</evidence>
<comment type="caution">
    <text evidence="9">The sequence shown here is derived from an EMBL/GenBank/DDBJ whole genome shotgun (WGS) entry which is preliminary data.</text>
</comment>
<name>A0A852YUQ2_9ACTN</name>
<keyword evidence="7 8" id="KW-0472">Membrane</keyword>
<keyword evidence="2" id="KW-0813">Transport</keyword>
<feature type="transmembrane region" description="Helical" evidence="8">
    <location>
        <begin position="218"/>
        <end position="238"/>
    </location>
</feature>
<organism evidence="9 10">
    <name type="scientific">Actinopolyspora biskrensis</name>
    <dbReference type="NCBI Taxonomy" id="1470178"/>
    <lineage>
        <taxon>Bacteria</taxon>
        <taxon>Bacillati</taxon>
        <taxon>Actinomycetota</taxon>
        <taxon>Actinomycetes</taxon>
        <taxon>Actinopolysporales</taxon>
        <taxon>Actinopolysporaceae</taxon>
        <taxon>Actinopolyspora</taxon>
    </lineage>
</organism>
<feature type="transmembrane region" description="Helical" evidence="8">
    <location>
        <begin position="378"/>
        <end position="399"/>
    </location>
</feature>
<feature type="transmembrane region" description="Helical" evidence="8">
    <location>
        <begin position="67"/>
        <end position="89"/>
    </location>
</feature>
<feature type="transmembrane region" description="Helical" evidence="8">
    <location>
        <begin position="40"/>
        <end position="61"/>
    </location>
</feature>
<feature type="transmembrane region" description="Helical" evidence="8">
    <location>
        <begin position="101"/>
        <end position="125"/>
    </location>
</feature>
<protein>
    <submittedName>
        <fullName evidence="9">Potassium uptake TrkH family protein</fullName>
    </submittedName>
</protein>
<feature type="transmembrane region" description="Helical" evidence="8">
    <location>
        <begin position="188"/>
        <end position="206"/>
    </location>
</feature>
<dbReference type="EMBL" id="JACBYW010000001">
    <property type="protein sequence ID" value="NYH77462.1"/>
    <property type="molecule type" value="Genomic_DNA"/>
</dbReference>
<comment type="subcellular location">
    <subcellularLocation>
        <location evidence="1">Cell membrane</location>
        <topology evidence="1">Multi-pass membrane protein</topology>
    </subcellularLocation>
</comment>
<evidence type="ECO:0000256" key="4">
    <source>
        <dbReference type="ARBA" id="ARBA00022692"/>
    </source>
</evidence>
<feature type="transmembrane region" description="Helical" evidence="8">
    <location>
        <begin position="152"/>
        <end position="176"/>
    </location>
</feature>
<dbReference type="Pfam" id="PF02386">
    <property type="entry name" value="TrkH"/>
    <property type="match status" value="1"/>
</dbReference>
<evidence type="ECO:0000256" key="1">
    <source>
        <dbReference type="ARBA" id="ARBA00004651"/>
    </source>
</evidence>
<evidence type="ECO:0000256" key="7">
    <source>
        <dbReference type="ARBA" id="ARBA00023136"/>
    </source>
</evidence>
<keyword evidence="5 8" id="KW-1133">Transmembrane helix</keyword>
<feature type="transmembrane region" description="Helical" evidence="8">
    <location>
        <begin position="12"/>
        <end position="28"/>
    </location>
</feature>
<dbReference type="Proteomes" id="UP000548304">
    <property type="component" value="Unassembled WGS sequence"/>
</dbReference>
<sequence length="473" mass="50191">MSWGVNRVGTWMPGWVTGVVGGLVRGARRMLPDSRHPARVVVAGFAVTILIGTVLLMLPVASANGQLTSWVTALFTATSAVCVTGLIVVDTPAYWSTFGELVVLGLIQVGGLGIMTLASLLGMVVTRRMRLRTQRSAQTETKSLVLGEVRRVVVGVIVLSLIMEIVTAAILSLRLVNAYGYSWAHGTYLGVFHAVSAFNNAGFALYPDSLVRYATDGWICLPIAVAFVLGGLGFPVLFELTRHLRRVQRRWSLHARITLAGYGLIALVGVVAITGLEWNNPATLGAMDTDGRLLTGLFHGLTPRTAGFNTLDVGEMQPATLLVTDVLMFIGGGSAGTAGGIKVTTFALLAFVILAEARGEPQVHIAGRRLPTEVVRQALTVVLVAVGMVFTATLVLLVLTRFGLDAVLFESVSAFGTVGLSTGITGELPAVGHLVLVALMFTGRIGPITMASALALRERGRRYDLPEERPIVG</sequence>
<dbReference type="GO" id="GO:0030001">
    <property type="term" value="P:metal ion transport"/>
    <property type="evidence" value="ECO:0007669"/>
    <property type="project" value="UniProtKB-ARBA"/>
</dbReference>
<evidence type="ECO:0000256" key="2">
    <source>
        <dbReference type="ARBA" id="ARBA00022448"/>
    </source>
</evidence>
<reference evidence="9 10" key="1">
    <citation type="submission" date="2020-07" db="EMBL/GenBank/DDBJ databases">
        <title>Genomic Encyclopedia of Type Strains, Phase III (KMG-III): the genomes of soil and plant-associated and newly described type strains.</title>
        <authorList>
            <person name="Whitman W."/>
        </authorList>
    </citation>
    <scope>NUCLEOTIDE SEQUENCE [LARGE SCALE GENOMIC DNA]</scope>
    <source>
        <strain evidence="9 10">CECT 8576</strain>
    </source>
</reference>
<keyword evidence="4 8" id="KW-0812">Transmembrane</keyword>
<keyword evidence="3" id="KW-1003">Cell membrane</keyword>
<dbReference type="GO" id="GO:0005886">
    <property type="term" value="C:plasma membrane"/>
    <property type="evidence" value="ECO:0007669"/>
    <property type="project" value="UniProtKB-SubCell"/>
</dbReference>
<dbReference type="GO" id="GO:0008324">
    <property type="term" value="F:monoatomic cation transmembrane transporter activity"/>
    <property type="evidence" value="ECO:0007669"/>
    <property type="project" value="InterPro"/>
</dbReference>
<dbReference type="PANTHER" id="PTHR32024:SF1">
    <property type="entry name" value="KTR SYSTEM POTASSIUM UPTAKE PROTEIN B"/>
    <property type="match status" value="1"/>
</dbReference>
<evidence type="ECO:0000256" key="6">
    <source>
        <dbReference type="ARBA" id="ARBA00023065"/>
    </source>
</evidence>
<dbReference type="InterPro" id="IPR003445">
    <property type="entry name" value="Cat_transpt"/>
</dbReference>
<feature type="transmembrane region" description="Helical" evidence="8">
    <location>
        <begin position="326"/>
        <end position="357"/>
    </location>
</feature>
<evidence type="ECO:0000256" key="3">
    <source>
        <dbReference type="ARBA" id="ARBA00022475"/>
    </source>
</evidence>
<accession>A0A852YUQ2</accession>
<keyword evidence="6" id="KW-0406">Ion transport</keyword>
<evidence type="ECO:0000256" key="5">
    <source>
        <dbReference type="ARBA" id="ARBA00022989"/>
    </source>
</evidence>
<proteinExistence type="predicted"/>
<dbReference type="PANTHER" id="PTHR32024">
    <property type="entry name" value="TRK SYSTEM POTASSIUM UPTAKE PROTEIN TRKG-RELATED"/>
    <property type="match status" value="1"/>
</dbReference>
<keyword evidence="10" id="KW-1185">Reference proteome</keyword>
<feature type="transmembrane region" description="Helical" evidence="8">
    <location>
        <begin position="430"/>
        <end position="456"/>
    </location>
</feature>
<evidence type="ECO:0000313" key="10">
    <source>
        <dbReference type="Proteomes" id="UP000548304"/>
    </source>
</evidence>
<dbReference type="AlphaFoldDB" id="A0A852YUQ2"/>